<dbReference type="Proteomes" id="UP000028488">
    <property type="component" value="Chromosome"/>
</dbReference>
<accession>A0A076EXN0</accession>
<proteinExistence type="predicted"/>
<reference evidence="2 3" key="1">
    <citation type="submission" date="2014-07" db="EMBL/GenBank/DDBJ databases">
        <title>Genome Sequence of Rhodococcus opacus Strain R7, a Biodegrader of Mono- and Polycyclic Aromatic Hydrocarbons.</title>
        <authorList>
            <person name="Di Gennaro P."/>
            <person name="Zampolli J."/>
            <person name="Presti I."/>
            <person name="Cappelletti M."/>
            <person name="D'Ursi P."/>
            <person name="Orro A."/>
            <person name="Mezzelani A."/>
            <person name="Milanesi L."/>
        </authorList>
    </citation>
    <scope>NUCLEOTIDE SEQUENCE [LARGE SCALE GENOMIC DNA]</scope>
    <source>
        <strain evidence="2 3">R7</strain>
    </source>
</reference>
<evidence type="ECO:0000313" key="3">
    <source>
        <dbReference type="Proteomes" id="UP000028488"/>
    </source>
</evidence>
<dbReference type="eggNOG" id="ENOG5032S5R">
    <property type="taxonomic scope" value="Bacteria"/>
</dbReference>
<dbReference type="InterPro" id="IPR014922">
    <property type="entry name" value="YdhG-like"/>
</dbReference>
<evidence type="ECO:0000259" key="1">
    <source>
        <dbReference type="Pfam" id="PF08818"/>
    </source>
</evidence>
<dbReference type="RefSeq" id="WP_128642004.1">
    <property type="nucleotide sequence ID" value="NZ_CP008947.1"/>
</dbReference>
<protein>
    <recommendedName>
        <fullName evidence="1">YdhG-like domain-containing protein</fullName>
    </recommendedName>
</protein>
<organism evidence="2 3">
    <name type="scientific">Rhodococcus opacus</name>
    <name type="common">Nocardia opaca</name>
    <dbReference type="NCBI Taxonomy" id="37919"/>
    <lineage>
        <taxon>Bacteria</taxon>
        <taxon>Bacillati</taxon>
        <taxon>Actinomycetota</taxon>
        <taxon>Actinomycetes</taxon>
        <taxon>Mycobacteriales</taxon>
        <taxon>Nocardiaceae</taxon>
        <taxon>Rhodococcus</taxon>
    </lineage>
</organism>
<sequence length="137" mass="14505">MASRNKTAQTPADVDEFLATIADPVKRADSTRLVELLTAASGEPAAMWGTSIVGFGSRHYRYASGHEGDTALIGFSPRAAALTLYLSLDFSEHEAELAALGKHTLGKGCLYVKKLADVDESVLVSLLNRSVAAARAL</sequence>
<dbReference type="AlphaFoldDB" id="A0A076EXN0"/>
<gene>
    <name evidence="2" type="ORF">EP51_38175</name>
</gene>
<dbReference type="EMBL" id="CP008947">
    <property type="protein sequence ID" value="AII10168.1"/>
    <property type="molecule type" value="Genomic_DNA"/>
</dbReference>
<dbReference type="Pfam" id="PF08818">
    <property type="entry name" value="DUF1801"/>
    <property type="match status" value="1"/>
</dbReference>
<name>A0A076EXN0_RHOOP</name>
<feature type="domain" description="YdhG-like" evidence="1">
    <location>
        <begin position="26"/>
        <end position="130"/>
    </location>
</feature>
<evidence type="ECO:0000313" key="2">
    <source>
        <dbReference type="EMBL" id="AII10168.1"/>
    </source>
</evidence>